<dbReference type="Proteomes" id="UP000220922">
    <property type="component" value="Unassembled WGS sequence"/>
</dbReference>
<evidence type="ECO:0000259" key="2">
    <source>
        <dbReference type="Pfam" id="PF02397"/>
    </source>
</evidence>
<comment type="caution">
    <text evidence="3">The sequence shown here is derived from an EMBL/GenBank/DDBJ whole genome shotgun (WGS) entry which is preliminary data.</text>
</comment>
<evidence type="ECO:0000256" key="1">
    <source>
        <dbReference type="ARBA" id="ARBA00006464"/>
    </source>
</evidence>
<dbReference type="PANTHER" id="PTHR30576:SF10">
    <property type="entry name" value="SLL5057 PROTEIN"/>
    <property type="match status" value="1"/>
</dbReference>
<protein>
    <submittedName>
        <fullName evidence="3">Glycosyl transferase</fullName>
    </submittedName>
</protein>
<dbReference type="RefSeq" id="WP_097655281.1">
    <property type="nucleotide sequence ID" value="NZ_LYXE01000188.1"/>
</dbReference>
<accession>A0A2H3KRW3</accession>
<organism evidence="3 4">
    <name type="scientific">Candidatus Chloroploca asiatica</name>
    <dbReference type="NCBI Taxonomy" id="1506545"/>
    <lineage>
        <taxon>Bacteria</taxon>
        <taxon>Bacillati</taxon>
        <taxon>Chloroflexota</taxon>
        <taxon>Chloroflexia</taxon>
        <taxon>Chloroflexales</taxon>
        <taxon>Chloroflexineae</taxon>
        <taxon>Oscillochloridaceae</taxon>
        <taxon>Candidatus Chloroploca</taxon>
    </lineage>
</organism>
<feature type="domain" description="Bacterial sugar transferase" evidence="2">
    <location>
        <begin position="49"/>
        <end position="236"/>
    </location>
</feature>
<gene>
    <name evidence="3" type="ORF">A9Q02_06290</name>
</gene>
<sequence length="242" mass="27311">MVQPPDDPKTARMVAIFAERRFERSRANQRLRARMLVWAIRTKVVRNLKRALDVSLASAAIVATAPLMIGTAVAIKLDSPGPVIFQQERVGKDGEPFGCYKFRSMYLDAERRKAELLAKNEADGPVFKMKDDPRITRVGKVIRKLSIDELPQLFNVLKGEMSLVGPRPAIPSEVARYSYEQLGRLNAIPGITGLQQVSGRSNLDFKRWVELDLQYIAEQSLWKDIEILTRTIPAVIFSRGAY</sequence>
<dbReference type="OrthoDB" id="9795351at2"/>
<dbReference type="EMBL" id="LYXE01000188">
    <property type="protein sequence ID" value="PDV96562.1"/>
    <property type="molecule type" value="Genomic_DNA"/>
</dbReference>
<dbReference type="AlphaFoldDB" id="A0A2H3KRW3"/>
<dbReference type="InterPro" id="IPR003362">
    <property type="entry name" value="Bact_transf"/>
</dbReference>
<proteinExistence type="inferred from homology"/>
<evidence type="ECO:0000313" key="4">
    <source>
        <dbReference type="Proteomes" id="UP000220922"/>
    </source>
</evidence>
<evidence type="ECO:0000313" key="3">
    <source>
        <dbReference type="EMBL" id="PDV96562.1"/>
    </source>
</evidence>
<keyword evidence="3" id="KW-0808">Transferase</keyword>
<name>A0A2H3KRW3_9CHLR</name>
<dbReference type="GO" id="GO:0016780">
    <property type="term" value="F:phosphotransferase activity, for other substituted phosphate groups"/>
    <property type="evidence" value="ECO:0007669"/>
    <property type="project" value="TreeGrafter"/>
</dbReference>
<keyword evidence="4" id="KW-1185">Reference proteome</keyword>
<comment type="similarity">
    <text evidence="1">Belongs to the bacterial sugar transferase family.</text>
</comment>
<dbReference type="PANTHER" id="PTHR30576">
    <property type="entry name" value="COLANIC BIOSYNTHESIS UDP-GLUCOSE LIPID CARRIER TRANSFERASE"/>
    <property type="match status" value="1"/>
</dbReference>
<reference evidence="3 4" key="1">
    <citation type="submission" date="2016-05" db="EMBL/GenBank/DDBJ databases">
        <authorList>
            <person name="Lavstsen T."/>
            <person name="Jespersen J.S."/>
        </authorList>
    </citation>
    <scope>NUCLEOTIDE SEQUENCE [LARGE SCALE GENOMIC DNA]</scope>
    <source>
        <strain evidence="3 4">B7-9</strain>
    </source>
</reference>
<dbReference type="Pfam" id="PF02397">
    <property type="entry name" value="Bac_transf"/>
    <property type="match status" value="1"/>
</dbReference>